<feature type="transmembrane region" description="Helical" evidence="7">
    <location>
        <begin position="458"/>
        <end position="475"/>
    </location>
</feature>
<dbReference type="SUPFAM" id="SSF82689">
    <property type="entry name" value="Mechanosensitive channel protein MscS (YggB), C-terminal domain"/>
    <property type="match status" value="1"/>
</dbReference>
<keyword evidence="3" id="KW-1003">Cell membrane</keyword>
<dbReference type="PANTHER" id="PTHR30460:SF0">
    <property type="entry name" value="MODERATE CONDUCTANCE MECHANOSENSITIVE CHANNEL YBIO"/>
    <property type="match status" value="1"/>
</dbReference>
<feature type="domain" description="Mechanosensitive ion channel transmembrane helices 2/3" evidence="10">
    <location>
        <begin position="547"/>
        <end position="586"/>
    </location>
</feature>
<dbReference type="GO" id="GO:0008381">
    <property type="term" value="F:mechanosensitive monoatomic ion channel activity"/>
    <property type="evidence" value="ECO:0007669"/>
    <property type="project" value="InterPro"/>
</dbReference>
<comment type="subcellular location">
    <subcellularLocation>
        <location evidence="1">Cell membrane</location>
        <topology evidence="1">Multi-pass membrane protein</topology>
    </subcellularLocation>
</comment>
<accession>A0A060DU83</accession>
<dbReference type="Pfam" id="PF25392">
    <property type="entry name" value="MS_channel_TM1"/>
    <property type="match status" value="1"/>
</dbReference>
<dbReference type="SUPFAM" id="SSF82861">
    <property type="entry name" value="Mechanosensitive channel protein MscS (YggB), transmembrane region"/>
    <property type="match status" value="1"/>
</dbReference>
<evidence type="ECO:0000259" key="9">
    <source>
        <dbReference type="Pfam" id="PF21082"/>
    </source>
</evidence>
<dbReference type="InterPro" id="IPR049278">
    <property type="entry name" value="MS_channel_C"/>
</dbReference>
<dbReference type="Pfam" id="PF21088">
    <property type="entry name" value="MS_channel_1st"/>
    <property type="match status" value="1"/>
</dbReference>
<feature type="transmembrane region" description="Helical" evidence="7">
    <location>
        <begin position="304"/>
        <end position="325"/>
    </location>
</feature>
<feature type="transmembrane region" description="Helical" evidence="7">
    <location>
        <begin position="150"/>
        <end position="172"/>
    </location>
</feature>
<dbReference type="InterPro" id="IPR023408">
    <property type="entry name" value="MscS_beta-dom_sf"/>
</dbReference>
<comment type="similarity">
    <text evidence="2">Belongs to the MscS (TC 1.A.23) family.</text>
</comment>
<evidence type="ECO:0000256" key="6">
    <source>
        <dbReference type="ARBA" id="ARBA00023136"/>
    </source>
</evidence>
<evidence type="ECO:0000259" key="11">
    <source>
        <dbReference type="Pfam" id="PF25392"/>
    </source>
</evidence>
<name>A0A060DU83_9PROT</name>
<dbReference type="InterPro" id="IPR057485">
    <property type="entry name" value="YbiO-like_TM1"/>
</dbReference>
<geneLocation type="plasmid" evidence="12 13">
    <name>AbAZ39_p4</name>
</geneLocation>
<proteinExistence type="inferred from homology"/>
<dbReference type="InterPro" id="IPR045276">
    <property type="entry name" value="YbiO_bact"/>
</dbReference>
<evidence type="ECO:0000256" key="2">
    <source>
        <dbReference type="ARBA" id="ARBA00008017"/>
    </source>
</evidence>
<feature type="domain" description="Mechanosensitive ion channel MscS C-terminal" evidence="9">
    <location>
        <begin position="658"/>
        <end position="745"/>
    </location>
</feature>
<feature type="transmembrane region" description="Helical" evidence="7">
    <location>
        <begin position="373"/>
        <end position="393"/>
    </location>
</feature>
<evidence type="ECO:0000259" key="10">
    <source>
        <dbReference type="Pfam" id="PF21088"/>
    </source>
</evidence>
<dbReference type="InterPro" id="IPR011066">
    <property type="entry name" value="MscS_channel_C_sf"/>
</dbReference>
<organism evidence="12 13">
    <name type="scientific">Azospirillum argentinense</name>
    <dbReference type="NCBI Taxonomy" id="2970906"/>
    <lineage>
        <taxon>Bacteria</taxon>
        <taxon>Pseudomonadati</taxon>
        <taxon>Pseudomonadota</taxon>
        <taxon>Alphaproteobacteria</taxon>
        <taxon>Rhodospirillales</taxon>
        <taxon>Azospirillaceae</taxon>
        <taxon>Azospirillum</taxon>
    </lineage>
</organism>
<dbReference type="InterPro" id="IPR006685">
    <property type="entry name" value="MscS_channel_2nd"/>
</dbReference>
<reference evidence="12 13" key="1">
    <citation type="journal article" date="2014" name="Genome Announc.">
        <title>Complete Genome Sequence of the Model Rhizosphere Strain Azospirillum brasilense Az39, Successfully Applied in Agriculture.</title>
        <authorList>
            <person name="Rivera D."/>
            <person name="Revale S."/>
            <person name="Molina R."/>
            <person name="Gualpa J."/>
            <person name="Puente M."/>
            <person name="Maroniche G."/>
            <person name="Paris G."/>
            <person name="Baker D."/>
            <person name="Clavijo B."/>
            <person name="McLay K."/>
            <person name="Spaepen S."/>
            <person name="Perticari A."/>
            <person name="Vazquez M."/>
            <person name="Wisniewski-Dye F."/>
            <person name="Watkins C."/>
            <person name="Martinez-Abarca F."/>
            <person name="Vanderleyden J."/>
            <person name="Cassan F."/>
        </authorList>
    </citation>
    <scope>NUCLEOTIDE SEQUENCE [LARGE SCALE GENOMIC DNA]</scope>
    <source>
        <strain evidence="12 13">Az39</strain>
        <plasmid evidence="12">AbAZ39_p4</plasmid>
    </source>
</reference>
<dbReference type="EMBL" id="CP007797">
    <property type="protein sequence ID" value="AIB16255.1"/>
    <property type="molecule type" value="Genomic_DNA"/>
</dbReference>
<keyword evidence="6 7" id="KW-0472">Membrane</keyword>
<dbReference type="Gene3D" id="1.10.287.1260">
    <property type="match status" value="1"/>
</dbReference>
<evidence type="ECO:0000256" key="3">
    <source>
        <dbReference type="ARBA" id="ARBA00022475"/>
    </source>
</evidence>
<dbReference type="Gene3D" id="3.30.70.100">
    <property type="match status" value="1"/>
</dbReference>
<evidence type="ECO:0000259" key="8">
    <source>
        <dbReference type="Pfam" id="PF00924"/>
    </source>
</evidence>
<evidence type="ECO:0008006" key="14">
    <source>
        <dbReference type="Google" id="ProtNLM"/>
    </source>
</evidence>
<sequence length="784" mass="83222">MTSDDRAPRLSAARFRAFRALRGLLALLLLLTAALGGIATPASAQIPTPAPPAQAEAAPDPEEIARLRQTLEDPERRAALLGQLRALEQAEAATAPAEPDGIGTRLLSLLSNRLDGLGQEAALAGDALLNAPQGLHWLERQVSDPAQRAAWGWLAAELVLVVVVGQGARLIAIRTLRRPRAMLAARPIHSTLAKVPLLLVRSLFDLAPIVAFAAAGFGVLALFDPPPVVRVLGVTFLNASIFVQIVLLVVRALLAPASPNLRLIPMSDGSALRLLRWCRTIAITTLYGMFLAEAARRLGLPAQSYSALVTLVGLVVAVMLAVLVLQSREAVAARLRGGIAAAQPLSDVVSPVPPGRRAAGAGRMLRAAGRRVADVWHAIAILYIIVLFGIWALEISGGLLFVVQATAVTLVVAGVARLIGRGITRAAAAILERMDRRRGHSAWAAGRLRRYVAPMARLLHAAVAVLGGLVVLSAWGLDVWGWLQTAIGLRIVASGLSLLLVGAIALAVWEVTNGLIERHLATTDRNGRAIQRSARVRTLLPLLRSALLVVLLTLVTLITLSELGLNIGPLLAGAGVVGLAVGFGAQTLVKDVITGLFILFEDTISVGDVVNVGGKGGLVEGMNIRTIRLRDFDGTVHTIPFSAVTSVSNMTKDFSYYVFDVAIPYHENADRVVSVLHGIGDELRKDPRFAPLILEPLEVLGVDSFQESAAVIKARIKTLPIQQWNVGREFNGRMKARFIELGIDFPLPQRTLHIARGAAEMLAGMGGEAGPANAGRMRHAGAAE</sequence>
<keyword evidence="12" id="KW-0614">Plasmid</keyword>
<feature type="transmembrane region" description="Helical" evidence="7">
    <location>
        <begin position="229"/>
        <end position="254"/>
    </location>
</feature>
<dbReference type="InterPro" id="IPR011014">
    <property type="entry name" value="MscS_channel_TM-2"/>
</dbReference>
<feature type="transmembrane region" description="Helical" evidence="7">
    <location>
        <begin position="487"/>
        <end position="509"/>
    </location>
</feature>
<dbReference type="Pfam" id="PF00924">
    <property type="entry name" value="MS_channel_2nd"/>
    <property type="match status" value="1"/>
</dbReference>
<keyword evidence="4 7" id="KW-0812">Transmembrane</keyword>
<gene>
    <name evidence="12" type="ORF">ABAZ39_30835</name>
</gene>
<feature type="transmembrane region" description="Helical" evidence="7">
    <location>
        <begin position="203"/>
        <end position="223"/>
    </location>
</feature>
<dbReference type="Pfam" id="PF21082">
    <property type="entry name" value="MS_channel_3rd"/>
    <property type="match status" value="1"/>
</dbReference>
<feature type="transmembrane region" description="Helical" evidence="7">
    <location>
        <begin position="542"/>
        <end position="561"/>
    </location>
</feature>
<dbReference type="PANTHER" id="PTHR30460">
    <property type="entry name" value="MODERATE CONDUCTANCE MECHANOSENSITIVE CHANNEL YBIO"/>
    <property type="match status" value="1"/>
</dbReference>
<dbReference type="KEGG" id="abq:ABAZ39_30835"/>
<dbReference type="AlphaFoldDB" id="A0A060DU83"/>
<feature type="transmembrane region" description="Helical" evidence="7">
    <location>
        <begin position="274"/>
        <end position="292"/>
    </location>
</feature>
<dbReference type="SUPFAM" id="SSF50182">
    <property type="entry name" value="Sm-like ribonucleoproteins"/>
    <property type="match status" value="1"/>
</dbReference>
<feature type="domain" description="Moderate conductance mechanosensitive channel YbiO-like transmembrane helix 1" evidence="11">
    <location>
        <begin position="405"/>
        <end position="482"/>
    </location>
</feature>
<evidence type="ECO:0000256" key="1">
    <source>
        <dbReference type="ARBA" id="ARBA00004651"/>
    </source>
</evidence>
<keyword evidence="5 7" id="KW-1133">Transmembrane helix</keyword>
<feature type="domain" description="Mechanosensitive ion channel MscS" evidence="8">
    <location>
        <begin position="587"/>
        <end position="651"/>
    </location>
</feature>
<dbReference type="InterPro" id="IPR049142">
    <property type="entry name" value="MS_channel_1st"/>
</dbReference>
<dbReference type="RefSeq" id="WP_051658750.1">
    <property type="nucleotide sequence ID" value="NZ_CP007797.1"/>
</dbReference>
<feature type="transmembrane region" description="Helical" evidence="7">
    <location>
        <begin position="567"/>
        <end position="589"/>
    </location>
</feature>
<dbReference type="Gene3D" id="2.30.30.60">
    <property type="match status" value="1"/>
</dbReference>
<dbReference type="InterPro" id="IPR010920">
    <property type="entry name" value="LSM_dom_sf"/>
</dbReference>
<dbReference type="Proteomes" id="UP000027186">
    <property type="component" value="Plasmid AbAZ39_p4"/>
</dbReference>
<evidence type="ECO:0000313" key="12">
    <source>
        <dbReference type="EMBL" id="AIB16255.1"/>
    </source>
</evidence>
<protein>
    <recommendedName>
        <fullName evidence="14">Mechanosensitive ion channel protein</fullName>
    </recommendedName>
</protein>
<evidence type="ECO:0000256" key="7">
    <source>
        <dbReference type="SAM" id="Phobius"/>
    </source>
</evidence>
<evidence type="ECO:0000313" key="13">
    <source>
        <dbReference type="Proteomes" id="UP000027186"/>
    </source>
</evidence>
<evidence type="ECO:0000256" key="4">
    <source>
        <dbReference type="ARBA" id="ARBA00022692"/>
    </source>
</evidence>
<evidence type="ECO:0000256" key="5">
    <source>
        <dbReference type="ARBA" id="ARBA00022989"/>
    </source>
</evidence>
<feature type="transmembrane region" description="Helical" evidence="7">
    <location>
        <begin position="399"/>
        <end position="419"/>
    </location>
</feature>
<dbReference type="GO" id="GO:0005886">
    <property type="term" value="C:plasma membrane"/>
    <property type="evidence" value="ECO:0007669"/>
    <property type="project" value="UniProtKB-SubCell"/>
</dbReference>